<dbReference type="Proteomes" id="UP000266841">
    <property type="component" value="Unassembled WGS sequence"/>
</dbReference>
<accession>K0SWT7</accession>
<keyword evidence="3" id="KW-1185">Reference proteome</keyword>
<dbReference type="EMBL" id="AGNL01018704">
    <property type="protein sequence ID" value="EJK62667.1"/>
    <property type="molecule type" value="Genomic_DNA"/>
</dbReference>
<dbReference type="AlphaFoldDB" id="K0SWT7"/>
<sequence length="104" mass="11099">MFRTETLPSCGYIIEDAVGIVMDFTIANNVFDDGRLLMLLGIAARGVRVSGFRFPLLPSMDQISGRDEIAGPTLATVDPTTACRHGRATDDTVTHSKISSSPAA</sequence>
<gene>
    <name evidence="2" type="ORF">THAOC_16711</name>
</gene>
<feature type="compositionally biased region" description="Polar residues" evidence="1">
    <location>
        <begin position="95"/>
        <end position="104"/>
    </location>
</feature>
<evidence type="ECO:0000256" key="1">
    <source>
        <dbReference type="SAM" id="MobiDB-lite"/>
    </source>
</evidence>
<comment type="caution">
    <text evidence="2">The sequence shown here is derived from an EMBL/GenBank/DDBJ whole genome shotgun (WGS) entry which is preliminary data.</text>
</comment>
<evidence type="ECO:0000313" key="3">
    <source>
        <dbReference type="Proteomes" id="UP000266841"/>
    </source>
</evidence>
<organism evidence="2 3">
    <name type="scientific">Thalassiosira oceanica</name>
    <name type="common">Marine diatom</name>
    <dbReference type="NCBI Taxonomy" id="159749"/>
    <lineage>
        <taxon>Eukaryota</taxon>
        <taxon>Sar</taxon>
        <taxon>Stramenopiles</taxon>
        <taxon>Ochrophyta</taxon>
        <taxon>Bacillariophyta</taxon>
        <taxon>Coscinodiscophyceae</taxon>
        <taxon>Thalassiosirophycidae</taxon>
        <taxon>Thalassiosirales</taxon>
        <taxon>Thalassiosiraceae</taxon>
        <taxon>Thalassiosira</taxon>
    </lineage>
</organism>
<reference evidence="2 3" key="1">
    <citation type="journal article" date="2012" name="Genome Biol.">
        <title>Genome and low-iron response of an oceanic diatom adapted to chronic iron limitation.</title>
        <authorList>
            <person name="Lommer M."/>
            <person name="Specht M."/>
            <person name="Roy A.S."/>
            <person name="Kraemer L."/>
            <person name="Andreson R."/>
            <person name="Gutowska M.A."/>
            <person name="Wolf J."/>
            <person name="Bergner S.V."/>
            <person name="Schilhabel M.B."/>
            <person name="Klostermeier U.C."/>
            <person name="Beiko R.G."/>
            <person name="Rosenstiel P."/>
            <person name="Hippler M."/>
            <person name="Laroche J."/>
        </authorList>
    </citation>
    <scope>NUCLEOTIDE SEQUENCE [LARGE SCALE GENOMIC DNA]</scope>
    <source>
        <strain evidence="2 3">CCMP1005</strain>
    </source>
</reference>
<proteinExistence type="predicted"/>
<name>K0SWT7_THAOC</name>
<evidence type="ECO:0000313" key="2">
    <source>
        <dbReference type="EMBL" id="EJK62667.1"/>
    </source>
</evidence>
<protein>
    <submittedName>
        <fullName evidence="2">Uncharacterized protein</fullName>
    </submittedName>
</protein>
<feature type="region of interest" description="Disordered" evidence="1">
    <location>
        <begin position="80"/>
        <end position="104"/>
    </location>
</feature>